<accession>A0A6G8AM44</accession>
<dbReference type="Pfam" id="PF00583">
    <property type="entry name" value="Acetyltransf_1"/>
    <property type="match status" value="1"/>
</dbReference>
<keyword evidence="5" id="KW-1185">Reference proteome</keyword>
<dbReference type="AlphaFoldDB" id="A0A6G8AM44"/>
<dbReference type="PANTHER" id="PTHR43420:SF52">
    <property type="entry name" value="N-ACETYLTRANSFERASE YODP"/>
    <property type="match status" value="1"/>
</dbReference>
<dbReference type="PROSITE" id="PS51186">
    <property type="entry name" value="GNAT"/>
    <property type="match status" value="1"/>
</dbReference>
<sequence>MIRKAKIEDRDQVIPLIMVILEDMELPFLKKYGYDKVVEVLKAGFEDDTFRYSYKRAIVDELEGNVAGMAYGYNESEEAIVDLPLKKIFPEIGIDASEQMFTDKEAFPNEWYLDSISVREDQRGRGVGARLLNALPEFAKSQGASRLGLSVDDGNPRAKKLYMREGFSEIGRKTISGHLYDHMQKEI</sequence>
<evidence type="ECO:0000256" key="1">
    <source>
        <dbReference type="ARBA" id="ARBA00022679"/>
    </source>
</evidence>
<dbReference type="InterPro" id="IPR000182">
    <property type="entry name" value="GNAT_dom"/>
</dbReference>
<dbReference type="RefSeq" id="WP_166007113.1">
    <property type="nucleotide sequence ID" value="NZ_CP049886.1"/>
</dbReference>
<dbReference type="Proteomes" id="UP000500890">
    <property type="component" value="Chromosome"/>
</dbReference>
<dbReference type="GO" id="GO:0016747">
    <property type="term" value="F:acyltransferase activity, transferring groups other than amino-acyl groups"/>
    <property type="evidence" value="ECO:0007669"/>
    <property type="project" value="InterPro"/>
</dbReference>
<dbReference type="Gene3D" id="3.40.630.30">
    <property type="match status" value="1"/>
</dbReference>
<evidence type="ECO:0000259" key="3">
    <source>
        <dbReference type="PROSITE" id="PS51186"/>
    </source>
</evidence>
<name>A0A6G8AM44_9ENTE</name>
<dbReference type="InterPro" id="IPR050680">
    <property type="entry name" value="YpeA/RimI_acetyltransf"/>
</dbReference>
<dbReference type="KEGG" id="vah:G7081_02455"/>
<evidence type="ECO:0000313" key="4">
    <source>
        <dbReference type="EMBL" id="QIL46029.1"/>
    </source>
</evidence>
<gene>
    <name evidence="4" type="ORF">G7081_02455</name>
</gene>
<dbReference type="EMBL" id="CP049886">
    <property type="protein sequence ID" value="QIL46029.1"/>
    <property type="molecule type" value="Genomic_DNA"/>
</dbReference>
<keyword evidence="1 4" id="KW-0808">Transferase</keyword>
<keyword evidence="2" id="KW-0012">Acyltransferase</keyword>
<feature type="domain" description="N-acetyltransferase" evidence="3">
    <location>
        <begin position="1"/>
        <end position="187"/>
    </location>
</feature>
<dbReference type="InterPro" id="IPR016181">
    <property type="entry name" value="Acyl_CoA_acyltransferase"/>
</dbReference>
<dbReference type="PANTHER" id="PTHR43420">
    <property type="entry name" value="ACETYLTRANSFERASE"/>
    <property type="match status" value="1"/>
</dbReference>
<dbReference type="SUPFAM" id="SSF55729">
    <property type="entry name" value="Acyl-CoA N-acyltransferases (Nat)"/>
    <property type="match status" value="1"/>
</dbReference>
<reference evidence="4 5" key="1">
    <citation type="submission" date="2020-03" db="EMBL/GenBank/DDBJ databases">
        <title>Vagococcus sp. nov., isolated from beetles.</title>
        <authorList>
            <person name="Hyun D.-W."/>
            <person name="Bae J.-W."/>
        </authorList>
    </citation>
    <scope>NUCLEOTIDE SEQUENCE [LARGE SCALE GENOMIC DNA]</scope>
    <source>
        <strain evidence="4 5">HDW17A</strain>
    </source>
</reference>
<dbReference type="CDD" id="cd04301">
    <property type="entry name" value="NAT_SF"/>
    <property type="match status" value="1"/>
</dbReference>
<proteinExistence type="predicted"/>
<organism evidence="4 5">
    <name type="scientific">Vagococcus coleopterorum</name>
    <dbReference type="NCBI Taxonomy" id="2714946"/>
    <lineage>
        <taxon>Bacteria</taxon>
        <taxon>Bacillati</taxon>
        <taxon>Bacillota</taxon>
        <taxon>Bacilli</taxon>
        <taxon>Lactobacillales</taxon>
        <taxon>Enterococcaceae</taxon>
        <taxon>Vagococcus</taxon>
    </lineage>
</organism>
<evidence type="ECO:0000313" key="5">
    <source>
        <dbReference type="Proteomes" id="UP000500890"/>
    </source>
</evidence>
<protein>
    <submittedName>
        <fullName evidence="4">GNAT family N-acetyltransferase</fullName>
    </submittedName>
</protein>
<evidence type="ECO:0000256" key="2">
    <source>
        <dbReference type="ARBA" id="ARBA00023315"/>
    </source>
</evidence>